<dbReference type="OrthoDB" id="9795814at2"/>
<proteinExistence type="inferred from homology"/>
<evidence type="ECO:0000256" key="1">
    <source>
        <dbReference type="ARBA" id="ARBA00009660"/>
    </source>
</evidence>
<evidence type="ECO:0000256" key="4">
    <source>
        <dbReference type="ARBA" id="ARBA00022723"/>
    </source>
</evidence>
<dbReference type="GO" id="GO:0020037">
    <property type="term" value="F:heme binding"/>
    <property type="evidence" value="ECO:0007669"/>
    <property type="project" value="InterPro"/>
</dbReference>
<protein>
    <recommendedName>
        <fullName evidence="6">Group 1 truncated hemoglobin</fullName>
    </recommendedName>
</protein>
<evidence type="ECO:0000313" key="9">
    <source>
        <dbReference type="EMBL" id="SES32053.1"/>
    </source>
</evidence>
<evidence type="ECO:0000313" key="10">
    <source>
        <dbReference type="Proteomes" id="UP000199318"/>
    </source>
</evidence>
<dbReference type="InterPro" id="IPR012292">
    <property type="entry name" value="Globin/Proto"/>
</dbReference>
<dbReference type="InterPro" id="IPR001486">
    <property type="entry name" value="Hemoglobin_trunc"/>
</dbReference>
<evidence type="ECO:0000256" key="6">
    <source>
        <dbReference type="PIRNR" id="PIRNR002030"/>
    </source>
</evidence>
<organism evidence="9 10">
    <name type="scientific">Salisediminibacterium halotolerans</name>
    <dbReference type="NCBI Taxonomy" id="517425"/>
    <lineage>
        <taxon>Bacteria</taxon>
        <taxon>Bacillati</taxon>
        <taxon>Bacillota</taxon>
        <taxon>Bacilli</taxon>
        <taxon>Bacillales</taxon>
        <taxon>Bacillaceae</taxon>
        <taxon>Salisediminibacterium</taxon>
    </lineage>
</organism>
<comment type="similarity">
    <text evidence="1 6">Belongs to the truncated hemoglobin family. Group I subfamily.</text>
</comment>
<keyword evidence="10" id="KW-1185">Reference proteome</keyword>
<dbReference type="InterPro" id="IPR009050">
    <property type="entry name" value="Globin-like_sf"/>
</dbReference>
<dbReference type="CDD" id="cd00454">
    <property type="entry name" value="TrHb1_N"/>
    <property type="match status" value="1"/>
</dbReference>
<dbReference type="EMBL" id="FOGV01000033">
    <property type="protein sequence ID" value="SES32053.1"/>
    <property type="molecule type" value="Genomic_DNA"/>
</dbReference>
<dbReference type="GO" id="GO:0046872">
    <property type="term" value="F:metal ion binding"/>
    <property type="evidence" value="ECO:0007669"/>
    <property type="project" value="UniProtKB-UniRule"/>
</dbReference>
<keyword evidence="3 6" id="KW-0349">Heme</keyword>
<comment type="cofactor">
    <cofactor evidence="7">
        <name>heme</name>
        <dbReference type="ChEBI" id="CHEBI:30413"/>
    </cofactor>
    <text evidence="7">Binds 1 heme group per subunit.</text>
</comment>
<keyword evidence="2 6" id="KW-0813">Transport</keyword>
<evidence type="ECO:0000256" key="7">
    <source>
        <dbReference type="PIRSR" id="PIRSR002030-1"/>
    </source>
</evidence>
<dbReference type="InterPro" id="IPR016339">
    <property type="entry name" value="Hemoglobin_trunc_I"/>
</dbReference>
<dbReference type="GO" id="GO:0019825">
    <property type="term" value="F:oxygen binding"/>
    <property type="evidence" value="ECO:0007669"/>
    <property type="project" value="InterPro"/>
</dbReference>
<dbReference type="GO" id="GO:0005344">
    <property type="term" value="F:oxygen carrier activity"/>
    <property type="evidence" value="ECO:0007669"/>
    <property type="project" value="UniProtKB-UniRule"/>
</dbReference>
<dbReference type="STRING" id="1464123.SAMN05444126_13313"/>
<dbReference type="RefSeq" id="WP_093074693.1">
    <property type="nucleotide sequence ID" value="NZ_FOGV01000033.1"/>
</dbReference>
<dbReference type="Pfam" id="PF01152">
    <property type="entry name" value="Bac_globin"/>
    <property type="match status" value="1"/>
</dbReference>
<feature type="binding site" description="distal binding residue" evidence="8">
    <location>
        <position position="46"/>
    </location>
    <ligand>
        <name>heme</name>
        <dbReference type="ChEBI" id="CHEBI:30413"/>
    </ligand>
    <ligandPart>
        <name>Fe</name>
        <dbReference type="ChEBI" id="CHEBI:18248"/>
    </ligandPart>
</feature>
<sequence>MASLYDRLGGKDAIAAAVDQFYEKVLADETVNHFFTNTDMEKQRDHQTKFLTYALGGPNEYGGTSMKKAHEGMNIQPEHFNAIAEHLADTLTELGVEQADIEAVMEKISGLAPHIIHQ</sequence>
<keyword evidence="5 6" id="KW-0408">Iron</keyword>
<dbReference type="PIRSF" id="PIRSF002030">
    <property type="entry name" value="Globin_Protozoa/Cyanobacteria"/>
    <property type="match status" value="1"/>
</dbReference>
<evidence type="ECO:0000256" key="3">
    <source>
        <dbReference type="ARBA" id="ARBA00022617"/>
    </source>
</evidence>
<accession>A0A1H9WF22</accession>
<dbReference type="SUPFAM" id="SSF46458">
    <property type="entry name" value="Globin-like"/>
    <property type="match status" value="1"/>
</dbReference>
<evidence type="ECO:0000256" key="2">
    <source>
        <dbReference type="ARBA" id="ARBA00022448"/>
    </source>
</evidence>
<dbReference type="Proteomes" id="UP000199318">
    <property type="component" value="Unassembled WGS sequence"/>
</dbReference>
<keyword evidence="4 6" id="KW-0479">Metal-binding</keyword>
<comment type="caution">
    <text evidence="9">The sequence shown here is derived from an EMBL/GenBank/DDBJ whole genome shotgun (WGS) entry which is preliminary data.</text>
</comment>
<gene>
    <name evidence="9" type="ORF">SAMN05444126_13313</name>
</gene>
<evidence type="ECO:0000256" key="8">
    <source>
        <dbReference type="PIRSR" id="PIRSR601486-1"/>
    </source>
</evidence>
<name>A0A1H9WF22_9BACI</name>
<dbReference type="AlphaFoldDB" id="A0A1H9WF22"/>
<dbReference type="Gene3D" id="1.10.490.10">
    <property type="entry name" value="Globins"/>
    <property type="match status" value="1"/>
</dbReference>
<evidence type="ECO:0000256" key="5">
    <source>
        <dbReference type="ARBA" id="ARBA00023004"/>
    </source>
</evidence>
<reference evidence="10" key="1">
    <citation type="submission" date="2016-10" db="EMBL/GenBank/DDBJ databases">
        <authorList>
            <person name="de Groot N.N."/>
        </authorList>
    </citation>
    <scope>NUCLEOTIDE SEQUENCE [LARGE SCALE GENOMIC DNA]</scope>
    <source>
        <strain evidence="10">10nlg</strain>
    </source>
</reference>
<feature type="binding site" description="proximal binding residue" evidence="7">
    <location>
        <position position="70"/>
    </location>
    <ligand>
        <name>heme</name>
        <dbReference type="ChEBI" id="CHEBI:30413"/>
    </ligand>
    <ligandPart>
        <name>Fe</name>
        <dbReference type="ChEBI" id="CHEBI:18248"/>
    </ligandPart>
</feature>
<keyword evidence="6" id="KW-0561">Oxygen transport</keyword>